<keyword evidence="5" id="KW-0325">Glycoprotein</keyword>
<dbReference type="InterPro" id="IPR032675">
    <property type="entry name" value="LRR_dom_sf"/>
</dbReference>
<feature type="compositionally biased region" description="Polar residues" evidence="6">
    <location>
        <begin position="403"/>
        <end position="415"/>
    </location>
</feature>
<dbReference type="PANTHER" id="PTHR24366">
    <property type="entry name" value="IG(IMMUNOGLOBULIN) AND LRR(LEUCINE RICH REPEAT) DOMAINS"/>
    <property type="match status" value="1"/>
</dbReference>
<sequence length="550" mass="62681">MVVCQNANFIDIPRGLESTTQVLDLRHNNLRILPRDSFAYSGLLNLQKLWLNFCNIMWVEKGAFRKLTHVKELDLSNNFLRDVPSGALADIASLRELRLAHNHLTVLSAAAFLFSLDLVELDISYNKIEKIEERALRVLGNLEILNVAGNRITFLNSTELRPLQVLRVIRVDDNPWYCDCRLRQLSHWMREQKLTASTPPSCSHPSWLYGLDWQTLDTKHFLCAPHAMAVAPRILATDRDNVTLMCKVEAEVEVIISWLADEIPIRNTNMTHRYKVKQSGDPDRQLYVSNFTILSVVKEDQGVYRCLAENRAGTSVCDIILQVSHEVAEVRSENVEQIFMRRGLLGAVSIFLFLVFFLCSAMYCKAKDPRLQVSEEDNLRTTKLTKNLHEKLGQHNVGHDSKSNTQTHDAQSWVISDSPCEKVQTSDLSTESRQDLATPDNGSPKQPLFIGTTTSCVEKKKQEETDIQTNKEDDMYPKTFSEENVFSAEFNRPPSHSSLGNISHFPDLLDLPQSRLSDLAAPQQYEPFQRPQEDLSLSTHRPYSSSSRRL</sequence>
<dbReference type="InterPro" id="IPR003599">
    <property type="entry name" value="Ig_sub"/>
</dbReference>
<evidence type="ECO:0000256" key="2">
    <source>
        <dbReference type="ARBA" id="ARBA00022729"/>
    </source>
</evidence>
<feature type="compositionally biased region" description="Basic and acidic residues" evidence="6">
    <location>
        <begin position="457"/>
        <end position="476"/>
    </location>
</feature>
<protein>
    <submittedName>
        <fullName evidence="9">Slit 2-like protein</fullName>
    </submittedName>
</protein>
<keyword evidence="7" id="KW-0812">Transmembrane</keyword>
<dbReference type="PANTHER" id="PTHR24366:SF163">
    <property type="entry name" value="KEKKON4"/>
    <property type="match status" value="1"/>
</dbReference>
<keyword evidence="10" id="KW-1185">Reference proteome</keyword>
<accession>A0A3R7MMB9</accession>
<dbReference type="FunFam" id="3.80.10.10:FF:000082">
    <property type="entry name" value="Leucine-rich repeat-containing 24"/>
    <property type="match status" value="1"/>
</dbReference>
<comment type="caution">
    <text evidence="9">The sequence shown here is derived from an EMBL/GenBank/DDBJ whole genome shotgun (WGS) entry which is preliminary data.</text>
</comment>
<dbReference type="PROSITE" id="PS51450">
    <property type="entry name" value="LRR"/>
    <property type="match status" value="1"/>
</dbReference>
<keyword evidence="3" id="KW-0677">Repeat</keyword>
<dbReference type="InterPro" id="IPR013098">
    <property type="entry name" value="Ig_I-set"/>
</dbReference>
<dbReference type="PROSITE" id="PS50835">
    <property type="entry name" value="IG_LIKE"/>
    <property type="match status" value="1"/>
</dbReference>
<dbReference type="SUPFAM" id="SSF52058">
    <property type="entry name" value="L domain-like"/>
    <property type="match status" value="1"/>
</dbReference>
<evidence type="ECO:0000256" key="5">
    <source>
        <dbReference type="ARBA" id="ARBA00023180"/>
    </source>
</evidence>
<dbReference type="Pfam" id="PF07679">
    <property type="entry name" value="I-set"/>
    <property type="match status" value="1"/>
</dbReference>
<evidence type="ECO:0000256" key="4">
    <source>
        <dbReference type="ARBA" id="ARBA00023157"/>
    </source>
</evidence>
<evidence type="ECO:0000313" key="9">
    <source>
        <dbReference type="EMBL" id="ROT65441.1"/>
    </source>
</evidence>
<evidence type="ECO:0000256" key="1">
    <source>
        <dbReference type="ARBA" id="ARBA00022614"/>
    </source>
</evidence>
<proteinExistence type="predicted"/>
<evidence type="ECO:0000259" key="8">
    <source>
        <dbReference type="PROSITE" id="PS50835"/>
    </source>
</evidence>
<dbReference type="STRING" id="6689.A0A3R7MMB9"/>
<dbReference type="Gene3D" id="3.80.10.10">
    <property type="entry name" value="Ribonuclease Inhibitor"/>
    <property type="match status" value="2"/>
</dbReference>
<dbReference type="SMART" id="SM00409">
    <property type="entry name" value="IG"/>
    <property type="match status" value="1"/>
</dbReference>
<dbReference type="InterPro" id="IPR036179">
    <property type="entry name" value="Ig-like_dom_sf"/>
</dbReference>
<evidence type="ECO:0000256" key="3">
    <source>
        <dbReference type="ARBA" id="ARBA00022737"/>
    </source>
</evidence>
<reference evidence="9 10" key="2">
    <citation type="submission" date="2019-01" db="EMBL/GenBank/DDBJ databases">
        <title>The decoding of complex shrimp genome reveals the adaptation for benthos swimmer, frequently molting mechanism and breeding impact on genome.</title>
        <authorList>
            <person name="Sun Y."/>
            <person name="Gao Y."/>
            <person name="Yu Y."/>
        </authorList>
    </citation>
    <scope>NUCLEOTIDE SEQUENCE [LARGE SCALE GENOMIC DNA]</scope>
    <source>
        <tissue evidence="9">Muscle</tissue>
    </source>
</reference>
<name>A0A3R7MMB9_PENVA</name>
<keyword evidence="4" id="KW-1015">Disulfide bond</keyword>
<dbReference type="EMBL" id="QCYY01003084">
    <property type="protein sequence ID" value="ROT65441.1"/>
    <property type="molecule type" value="Genomic_DNA"/>
</dbReference>
<keyword evidence="1" id="KW-0433">Leucine-rich repeat</keyword>
<feature type="region of interest" description="Disordered" evidence="6">
    <location>
        <begin position="489"/>
        <end position="508"/>
    </location>
</feature>
<evidence type="ECO:0000256" key="6">
    <source>
        <dbReference type="SAM" id="MobiDB-lite"/>
    </source>
</evidence>
<dbReference type="InterPro" id="IPR001611">
    <property type="entry name" value="Leu-rich_rpt"/>
</dbReference>
<dbReference type="InterPro" id="IPR013783">
    <property type="entry name" value="Ig-like_fold"/>
</dbReference>
<dbReference type="InterPro" id="IPR000483">
    <property type="entry name" value="Cys-rich_flank_reg_C"/>
</dbReference>
<organism evidence="9 10">
    <name type="scientific">Penaeus vannamei</name>
    <name type="common">Whiteleg shrimp</name>
    <name type="synonym">Litopenaeus vannamei</name>
    <dbReference type="NCBI Taxonomy" id="6689"/>
    <lineage>
        <taxon>Eukaryota</taxon>
        <taxon>Metazoa</taxon>
        <taxon>Ecdysozoa</taxon>
        <taxon>Arthropoda</taxon>
        <taxon>Crustacea</taxon>
        <taxon>Multicrustacea</taxon>
        <taxon>Malacostraca</taxon>
        <taxon>Eumalacostraca</taxon>
        <taxon>Eucarida</taxon>
        <taxon>Decapoda</taxon>
        <taxon>Dendrobranchiata</taxon>
        <taxon>Penaeoidea</taxon>
        <taxon>Penaeidae</taxon>
        <taxon>Penaeus</taxon>
    </lineage>
</organism>
<dbReference type="SMART" id="SM00408">
    <property type="entry name" value="IGc2"/>
    <property type="match status" value="1"/>
</dbReference>
<dbReference type="SUPFAM" id="SSF48726">
    <property type="entry name" value="Immunoglobulin"/>
    <property type="match status" value="1"/>
</dbReference>
<dbReference type="InterPro" id="IPR003591">
    <property type="entry name" value="Leu-rich_rpt_typical-subtyp"/>
</dbReference>
<feature type="compositionally biased region" description="Polar residues" evidence="6">
    <location>
        <begin position="535"/>
        <end position="550"/>
    </location>
</feature>
<dbReference type="SMART" id="SM00082">
    <property type="entry name" value="LRRCT"/>
    <property type="match status" value="1"/>
</dbReference>
<dbReference type="OrthoDB" id="6357701at2759"/>
<dbReference type="InterPro" id="IPR007110">
    <property type="entry name" value="Ig-like_dom"/>
</dbReference>
<feature type="domain" description="Ig-like" evidence="8">
    <location>
        <begin position="225"/>
        <end position="324"/>
    </location>
</feature>
<dbReference type="Proteomes" id="UP000283509">
    <property type="component" value="Unassembled WGS sequence"/>
</dbReference>
<keyword evidence="7" id="KW-1133">Transmembrane helix</keyword>
<feature type="region of interest" description="Disordered" evidence="6">
    <location>
        <begin position="394"/>
        <end position="477"/>
    </location>
</feature>
<keyword evidence="2" id="KW-0732">Signal</keyword>
<keyword evidence="7" id="KW-0472">Membrane</keyword>
<feature type="region of interest" description="Disordered" evidence="6">
    <location>
        <begin position="514"/>
        <end position="550"/>
    </location>
</feature>
<reference evidence="9 10" key="1">
    <citation type="submission" date="2018-04" db="EMBL/GenBank/DDBJ databases">
        <authorList>
            <person name="Zhang X."/>
            <person name="Yuan J."/>
            <person name="Li F."/>
            <person name="Xiang J."/>
        </authorList>
    </citation>
    <scope>NUCLEOTIDE SEQUENCE [LARGE SCALE GENOMIC DNA]</scope>
    <source>
        <tissue evidence="9">Muscle</tissue>
    </source>
</reference>
<gene>
    <name evidence="9" type="ORF">C7M84_016582</name>
</gene>
<feature type="transmembrane region" description="Helical" evidence="7">
    <location>
        <begin position="344"/>
        <end position="364"/>
    </location>
</feature>
<dbReference type="AlphaFoldDB" id="A0A3R7MMB9"/>
<dbReference type="InterPro" id="IPR003598">
    <property type="entry name" value="Ig_sub2"/>
</dbReference>
<dbReference type="SMART" id="SM00369">
    <property type="entry name" value="LRR_TYP"/>
    <property type="match status" value="6"/>
</dbReference>
<evidence type="ECO:0000256" key="7">
    <source>
        <dbReference type="SAM" id="Phobius"/>
    </source>
</evidence>
<dbReference type="Pfam" id="PF13855">
    <property type="entry name" value="LRR_8"/>
    <property type="match status" value="2"/>
</dbReference>
<dbReference type="Gene3D" id="2.60.40.10">
    <property type="entry name" value="Immunoglobulins"/>
    <property type="match status" value="1"/>
</dbReference>
<evidence type="ECO:0000313" key="10">
    <source>
        <dbReference type="Proteomes" id="UP000283509"/>
    </source>
</evidence>